<sequence>MENELINEQQMQDSTSLTQPPIGGNMPNPGEMAMVDEAKKALGLDAIQNEINALRAEAENAKNEALYKDNMAGVLGKYPELTKEAVESELAKLDENAQAFYKSNKSGLELFAKNLKETISPKTKADDITDDSQTSANKDSEDDELLKKIRSGKASNTELGIFLTKGY</sequence>
<gene>
    <name evidence="2" type="ORF">O6B32_00645</name>
</gene>
<evidence type="ECO:0000313" key="2">
    <source>
        <dbReference type="EMBL" id="MCZ6158997.1"/>
    </source>
</evidence>
<feature type="region of interest" description="Disordered" evidence="1">
    <location>
        <begin position="1"/>
        <end position="30"/>
    </location>
</feature>
<accession>A0A9Q4KIZ5</accession>
<feature type="region of interest" description="Disordered" evidence="1">
    <location>
        <begin position="121"/>
        <end position="144"/>
    </location>
</feature>
<evidence type="ECO:0008006" key="4">
    <source>
        <dbReference type="Google" id="ProtNLM"/>
    </source>
</evidence>
<feature type="compositionally biased region" description="Polar residues" evidence="1">
    <location>
        <begin position="1"/>
        <end position="19"/>
    </location>
</feature>
<evidence type="ECO:0000313" key="3">
    <source>
        <dbReference type="Proteomes" id="UP001075225"/>
    </source>
</evidence>
<dbReference type="RefSeq" id="WP_269484139.1">
    <property type="nucleotide sequence ID" value="NZ_JAPXGO010000001.1"/>
</dbReference>
<dbReference type="EMBL" id="JAPXGO010000001">
    <property type="protein sequence ID" value="MCZ6158997.1"/>
    <property type="molecule type" value="Genomic_DNA"/>
</dbReference>
<organism evidence="2 3">
    <name type="scientific">Campylobacter ureolyticus</name>
    <dbReference type="NCBI Taxonomy" id="827"/>
    <lineage>
        <taxon>Bacteria</taxon>
        <taxon>Pseudomonadati</taxon>
        <taxon>Campylobacterota</taxon>
        <taxon>Epsilonproteobacteria</taxon>
        <taxon>Campylobacterales</taxon>
        <taxon>Campylobacteraceae</taxon>
        <taxon>Campylobacter</taxon>
    </lineage>
</organism>
<protein>
    <recommendedName>
        <fullName evidence="4">Scaffolding protein</fullName>
    </recommendedName>
</protein>
<comment type="caution">
    <text evidence="2">The sequence shown here is derived from an EMBL/GenBank/DDBJ whole genome shotgun (WGS) entry which is preliminary data.</text>
</comment>
<name>A0A9Q4KIZ5_9BACT</name>
<dbReference type="AlphaFoldDB" id="A0A9Q4KIZ5"/>
<proteinExistence type="predicted"/>
<dbReference type="Proteomes" id="UP001075225">
    <property type="component" value="Unassembled WGS sequence"/>
</dbReference>
<reference evidence="2" key="1">
    <citation type="submission" date="2022-12" db="EMBL/GenBank/DDBJ databases">
        <title>Species Delineation and Comparative Genomics within the Campylobacter ureolyticus Complex.</title>
        <authorList>
            <person name="Maki J."/>
            <person name="Howard M."/>
            <person name="Connelly S."/>
            <person name="Hardy D.J."/>
            <person name="Cameron A."/>
        </authorList>
    </citation>
    <scope>NUCLEOTIDE SEQUENCE</scope>
    <source>
        <strain evidence="2">URMC_787</strain>
    </source>
</reference>
<evidence type="ECO:0000256" key="1">
    <source>
        <dbReference type="SAM" id="MobiDB-lite"/>
    </source>
</evidence>